<name>A0ABV8DXN0_9NOCA</name>
<evidence type="ECO:0000313" key="2">
    <source>
        <dbReference type="Proteomes" id="UP001595696"/>
    </source>
</evidence>
<keyword evidence="2" id="KW-1185">Reference proteome</keyword>
<dbReference type="RefSeq" id="WP_378614033.1">
    <property type="nucleotide sequence ID" value="NZ_JBHSAX010000017.1"/>
</dbReference>
<dbReference type="EMBL" id="JBHSAX010000017">
    <property type="protein sequence ID" value="MFC3964262.1"/>
    <property type="molecule type" value="Genomic_DNA"/>
</dbReference>
<gene>
    <name evidence="1" type="ORF">ACFO0B_19935</name>
</gene>
<evidence type="ECO:0000313" key="1">
    <source>
        <dbReference type="EMBL" id="MFC3964262.1"/>
    </source>
</evidence>
<proteinExistence type="predicted"/>
<protein>
    <submittedName>
        <fullName evidence="1">Uncharacterized protein</fullName>
    </submittedName>
</protein>
<accession>A0ABV8DXN0</accession>
<dbReference type="Proteomes" id="UP001595696">
    <property type="component" value="Unassembled WGS sequence"/>
</dbReference>
<comment type="caution">
    <text evidence="1">The sequence shown here is derived from an EMBL/GenBank/DDBJ whole genome shotgun (WGS) entry which is preliminary data.</text>
</comment>
<organism evidence="1 2">
    <name type="scientific">Nocardia jiangsuensis</name>
    <dbReference type="NCBI Taxonomy" id="1691563"/>
    <lineage>
        <taxon>Bacteria</taxon>
        <taxon>Bacillati</taxon>
        <taxon>Actinomycetota</taxon>
        <taxon>Actinomycetes</taxon>
        <taxon>Mycobacteriales</taxon>
        <taxon>Nocardiaceae</taxon>
        <taxon>Nocardia</taxon>
    </lineage>
</organism>
<sequence length="124" mass="13267">MDPAASSLEWQSVLTAAEAGQVSLDPAVGSDLDRICDNYLTRLGQLYQNVRSVAFLEGFGGFPSSEVLQQKFTQKAMGGDRSLEAVLLQHIDAVKLAKQAVARAIQNFAEQDSISGDHISGTTP</sequence>
<reference evidence="2" key="1">
    <citation type="journal article" date="2019" name="Int. J. Syst. Evol. Microbiol.">
        <title>The Global Catalogue of Microorganisms (GCM) 10K type strain sequencing project: providing services to taxonomists for standard genome sequencing and annotation.</title>
        <authorList>
            <consortium name="The Broad Institute Genomics Platform"/>
            <consortium name="The Broad Institute Genome Sequencing Center for Infectious Disease"/>
            <person name="Wu L."/>
            <person name="Ma J."/>
        </authorList>
    </citation>
    <scope>NUCLEOTIDE SEQUENCE [LARGE SCALE GENOMIC DNA]</scope>
    <source>
        <strain evidence="2">CGMCC 4.7330</strain>
    </source>
</reference>